<sequence length="206" mass="22173">MGSLLSLTSASEKSSSQSVPFSAYSLTCPNASFSVSSCQSELNVTIRAKLLWKSFAFLSFFRNDGNAAATALGSSSRTLLGTIGSAPAAHLPASRLRYAGTIWVGGAVSRARSDEQWPTPTACAPERMTSSSTVKFLRRKLRISSEMVKVESGSKGTDFLRRNLGPYYKKEEKCVSITRLDYNVNDLPGAHSAGPSMLKCLTDEVI</sequence>
<feature type="non-terminal residue" evidence="1">
    <location>
        <position position="1"/>
    </location>
</feature>
<protein>
    <submittedName>
        <fullName evidence="1">Uncharacterized protein</fullName>
    </submittedName>
</protein>
<name>A0A5J9U352_9POAL</name>
<organism evidence="1 2">
    <name type="scientific">Eragrostis curvula</name>
    <name type="common">weeping love grass</name>
    <dbReference type="NCBI Taxonomy" id="38414"/>
    <lineage>
        <taxon>Eukaryota</taxon>
        <taxon>Viridiplantae</taxon>
        <taxon>Streptophyta</taxon>
        <taxon>Embryophyta</taxon>
        <taxon>Tracheophyta</taxon>
        <taxon>Spermatophyta</taxon>
        <taxon>Magnoliopsida</taxon>
        <taxon>Liliopsida</taxon>
        <taxon>Poales</taxon>
        <taxon>Poaceae</taxon>
        <taxon>PACMAD clade</taxon>
        <taxon>Chloridoideae</taxon>
        <taxon>Eragrostideae</taxon>
        <taxon>Eragrostidinae</taxon>
        <taxon>Eragrostis</taxon>
    </lineage>
</organism>
<evidence type="ECO:0000313" key="2">
    <source>
        <dbReference type="Proteomes" id="UP000324897"/>
    </source>
</evidence>
<accession>A0A5J9U352</accession>
<reference evidence="1 2" key="1">
    <citation type="journal article" date="2019" name="Sci. Rep.">
        <title>A high-quality genome of Eragrostis curvula grass provides insights into Poaceae evolution and supports new strategies to enhance forage quality.</title>
        <authorList>
            <person name="Carballo J."/>
            <person name="Santos B.A.C.M."/>
            <person name="Zappacosta D."/>
            <person name="Garbus I."/>
            <person name="Selva J.P."/>
            <person name="Gallo C.A."/>
            <person name="Diaz A."/>
            <person name="Albertini E."/>
            <person name="Caccamo M."/>
            <person name="Echenique V."/>
        </authorList>
    </citation>
    <scope>NUCLEOTIDE SEQUENCE [LARGE SCALE GENOMIC DNA]</scope>
    <source>
        <strain evidence="2">cv. Victoria</strain>
        <tissue evidence="1">Leaf</tissue>
    </source>
</reference>
<proteinExistence type="predicted"/>
<keyword evidence="2" id="KW-1185">Reference proteome</keyword>
<comment type="caution">
    <text evidence="1">The sequence shown here is derived from an EMBL/GenBank/DDBJ whole genome shotgun (WGS) entry which is preliminary data.</text>
</comment>
<dbReference type="AlphaFoldDB" id="A0A5J9U352"/>
<dbReference type="Proteomes" id="UP000324897">
    <property type="component" value="Chromosome 7"/>
</dbReference>
<dbReference type="EMBL" id="RWGY01000029">
    <property type="protein sequence ID" value="TVU18024.1"/>
    <property type="molecule type" value="Genomic_DNA"/>
</dbReference>
<dbReference type="Gramene" id="TVU18024">
    <property type="protein sequence ID" value="TVU18024"/>
    <property type="gene ID" value="EJB05_34091"/>
</dbReference>
<evidence type="ECO:0000313" key="1">
    <source>
        <dbReference type="EMBL" id="TVU18024.1"/>
    </source>
</evidence>
<gene>
    <name evidence="1" type="ORF">EJB05_34091</name>
</gene>